<feature type="transmembrane region" description="Helical" evidence="1">
    <location>
        <begin position="40"/>
        <end position="59"/>
    </location>
</feature>
<keyword evidence="1" id="KW-0812">Transmembrane</keyword>
<dbReference type="EMBL" id="JAUQYP010000001">
    <property type="protein sequence ID" value="MDO8107920.1"/>
    <property type="molecule type" value="Genomic_DNA"/>
</dbReference>
<dbReference type="InterPro" id="IPR021443">
    <property type="entry name" value="DUF3093"/>
</dbReference>
<evidence type="ECO:0000313" key="2">
    <source>
        <dbReference type="EMBL" id="MDO8107920.1"/>
    </source>
</evidence>
<protein>
    <submittedName>
        <fullName evidence="2">DUF3093 domain-containing protein</fullName>
    </submittedName>
</protein>
<keyword evidence="1" id="KW-1133">Transmembrane helix</keyword>
<name>A0ABT9DBF4_9CELL</name>
<keyword evidence="1" id="KW-0472">Membrane</keyword>
<keyword evidence="3" id="KW-1185">Reference proteome</keyword>
<dbReference type="Pfam" id="PF11292">
    <property type="entry name" value="DUF3093"/>
    <property type="match status" value="1"/>
</dbReference>
<gene>
    <name evidence="2" type="ORF">Q6348_12010</name>
</gene>
<comment type="caution">
    <text evidence="2">The sequence shown here is derived from an EMBL/GenBank/DDBJ whole genome shotgun (WGS) entry which is preliminary data.</text>
</comment>
<evidence type="ECO:0000256" key="1">
    <source>
        <dbReference type="SAM" id="Phobius"/>
    </source>
</evidence>
<reference evidence="2 3" key="1">
    <citation type="submission" date="2023-07" db="EMBL/GenBank/DDBJ databases">
        <title>Description of novel actinomycetes strains, isolated from tidal flat sediment.</title>
        <authorList>
            <person name="Lu C."/>
        </authorList>
    </citation>
    <scope>NUCLEOTIDE SEQUENCE [LARGE SCALE GENOMIC DNA]</scope>
    <source>
        <strain evidence="2 3">SYSU T00b441</strain>
    </source>
</reference>
<dbReference type="RefSeq" id="WP_304601517.1">
    <property type="nucleotide sequence ID" value="NZ_JAUQYO010000001.1"/>
</dbReference>
<evidence type="ECO:0000313" key="3">
    <source>
        <dbReference type="Proteomes" id="UP001232536"/>
    </source>
</evidence>
<sequence length="158" mass="16321">MSSHPSVRHRERLWPGPFGWAMVVVATAVAAVTLSPLSRTAMVVAAVITLAVLILGILLTTPTVAVRGGELVAGAAHIPVHLLGRARVIDRAALHVALGPGSDARDFALVRSWLPGAVVVPVLDPADPTPQWLVSSRHAAALAAAITEAQAAHSEQIG</sequence>
<organism evidence="2 3">
    <name type="scientific">Actinotalea lenta</name>
    <dbReference type="NCBI Taxonomy" id="3064654"/>
    <lineage>
        <taxon>Bacteria</taxon>
        <taxon>Bacillati</taxon>
        <taxon>Actinomycetota</taxon>
        <taxon>Actinomycetes</taxon>
        <taxon>Micrococcales</taxon>
        <taxon>Cellulomonadaceae</taxon>
        <taxon>Actinotalea</taxon>
    </lineage>
</organism>
<proteinExistence type="predicted"/>
<feature type="transmembrane region" description="Helical" evidence="1">
    <location>
        <begin position="12"/>
        <end position="34"/>
    </location>
</feature>
<dbReference type="Proteomes" id="UP001232536">
    <property type="component" value="Unassembled WGS sequence"/>
</dbReference>
<accession>A0ABT9DBF4</accession>